<dbReference type="InterPro" id="IPR036881">
    <property type="entry name" value="Glyco_hydro_3_C_sf"/>
</dbReference>
<dbReference type="InterPro" id="IPR044993">
    <property type="entry name" value="BXL"/>
</dbReference>
<dbReference type="PANTHER" id="PTHR42721">
    <property type="entry name" value="SUGAR HYDROLASE-RELATED"/>
    <property type="match status" value="1"/>
</dbReference>
<dbReference type="SUPFAM" id="SSF51445">
    <property type="entry name" value="(Trans)glycosidases"/>
    <property type="match status" value="1"/>
</dbReference>
<dbReference type="Gene3D" id="2.60.40.10">
    <property type="entry name" value="Immunoglobulins"/>
    <property type="match status" value="1"/>
</dbReference>
<protein>
    <submittedName>
        <fullName evidence="6">Beta-glucosidase</fullName>
    </submittedName>
</protein>
<dbReference type="InterPro" id="IPR026891">
    <property type="entry name" value="Fn3-like"/>
</dbReference>
<dbReference type="Gene3D" id="3.20.20.300">
    <property type="entry name" value="Glycoside hydrolase, family 3, N-terminal domain"/>
    <property type="match status" value="1"/>
</dbReference>
<keyword evidence="7" id="KW-1185">Reference proteome</keyword>
<dbReference type="InterPro" id="IPR013783">
    <property type="entry name" value="Ig-like_fold"/>
</dbReference>
<dbReference type="Gene3D" id="3.40.50.1700">
    <property type="entry name" value="Glycoside hydrolase family 3 C-terminal domain"/>
    <property type="match status" value="1"/>
</dbReference>
<dbReference type="GO" id="GO:0046556">
    <property type="term" value="F:alpha-L-arabinofuranosidase activity"/>
    <property type="evidence" value="ECO:0007669"/>
    <property type="project" value="TreeGrafter"/>
</dbReference>
<dbReference type="GO" id="GO:0031222">
    <property type="term" value="P:arabinan catabolic process"/>
    <property type="evidence" value="ECO:0007669"/>
    <property type="project" value="TreeGrafter"/>
</dbReference>
<sequence length="729" mass="79287">MAPIHYPIKTKIILRLITYSALLLLTVNAHAQNSESYKDAGQPIESRIKNLISQLTLAEKVSLLGYRAEAVPRLGIPAYNWWNEGLHGVARAGQATIFPQAIGMAATFNPALLQQVATAISTEARAKYNLTSQQNKHLQYMGLTFWSPNINIFRDPRWGRGQETYGEDPFLTANMGVAYVKGMQGNDVNHLKTSATAKHFVAHSGPEAVRDSFDAIVDEKDLRETYLPAFKALVDNGVESVMTAYNRVNNEPNSVSTSYLKNILMNEWGFKGHVVTDCGALDDVFLTHKVMPSGVEVAAAAIKAGVSLDCSSILQNDLLQAVKQNLVTEAEINAALTRLLRTQFKLGFFDDAAKSPYATYGADSISNAAHVALSRRAAQQSMVLLKNSNNILPLKKGNYSSITVLGSNATSMDAMVGSYHGVNSQMVDFVEGVTAAVGLGTRVEYDLGCSYTDTTHFGGIWAAGNSDVAIAVIGLTPVMEGEAGDAFLSPTVGDKASLSLPAGNIAFMKALRKGVPNKPIIAVVTAGSAVDIAAIEPYADAIILAWYPGQQAGNAFADLLFGEVSPSGHLPLTFYKSVNDLPDFKSYAMKNRTYRYFNGAVEYPFGFGLSYTQFAYNWIEKPAATYSLNDVINLQLNVKNVGNLDADEVVQAYIEYPNAERMPLKELKAFKRVSILKGSQSAVNLRVALKDLQKWDLKKHSWKLYPGTYQVFVGSSSTDKKLTAAFTVN</sequence>
<evidence type="ECO:0000313" key="6">
    <source>
        <dbReference type="EMBL" id="RKR84534.1"/>
    </source>
</evidence>
<comment type="similarity">
    <text evidence="1">Belongs to the glycosyl hydrolase 3 family.</text>
</comment>
<dbReference type="GO" id="GO:0009044">
    <property type="term" value="F:xylan 1,4-beta-xylosidase activity"/>
    <property type="evidence" value="ECO:0007669"/>
    <property type="project" value="InterPro"/>
</dbReference>
<dbReference type="AlphaFoldDB" id="A0A495J834"/>
<name>A0A495J834_9SPHI</name>
<evidence type="ECO:0000256" key="1">
    <source>
        <dbReference type="ARBA" id="ARBA00005336"/>
    </source>
</evidence>
<feature type="signal peptide" evidence="4">
    <location>
        <begin position="1"/>
        <end position="31"/>
    </location>
</feature>
<dbReference type="Pfam" id="PF14310">
    <property type="entry name" value="Fn3-like"/>
    <property type="match status" value="1"/>
</dbReference>
<dbReference type="PRINTS" id="PR00133">
    <property type="entry name" value="GLHYDRLASE3"/>
</dbReference>
<dbReference type="SUPFAM" id="SSF52279">
    <property type="entry name" value="Beta-D-glucan exohydrolase, C-terminal domain"/>
    <property type="match status" value="1"/>
</dbReference>
<dbReference type="InterPro" id="IPR017853">
    <property type="entry name" value="GH"/>
</dbReference>
<keyword evidence="3" id="KW-0378">Hydrolase</keyword>
<evidence type="ECO:0000256" key="2">
    <source>
        <dbReference type="ARBA" id="ARBA00022729"/>
    </source>
</evidence>
<dbReference type="OrthoDB" id="9758670at2"/>
<gene>
    <name evidence="6" type="ORF">BDD43_4776</name>
</gene>
<reference evidence="6 7" key="1">
    <citation type="submission" date="2018-10" db="EMBL/GenBank/DDBJ databases">
        <title>Genomic Encyclopedia of Archaeal and Bacterial Type Strains, Phase II (KMG-II): from individual species to whole genera.</title>
        <authorList>
            <person name="Goeker M."/>
        </authorList>
    </citation>
    <scope>NUCLEOTIDE SEQUENCE [LARGE SCALE GENOMIC DNA]</scope>
    <source>
        <strain evidence="6 7">DSM 18602</strain>
    </source>
</reference>
<dbReference type="InterPro" id="IPR002772">
    <property type="entry name" value="Glyco_hydro_3_C"/>
</dbReference>
<evidence type="ECO:0000256" key="3">
    <source>
        <dbReference type="ARBA" id="ARBA00022801"/>
    </source>
</evidence>
<feature type="domain" description="Fibronectin type III-like" evidence="5">
    <location>
        <begin position="648"/>
        <end position="717"/>
    </location>
</feature>
<dbReference type="RefSeq" id="WP_121200223.1">
    <property type="nucleotide sequence ID" value="NZ_RBKU01000001.1"/>
</dbReference>
<organism evidence="6 7">
    <name type="scientific">Mucilaginibacter gracilis</name>
    <dbReference type="NCBI Taxonomy" id="423350"/>
    <lineage>
        <taxon>Bacteria</taxon>
        <taxon>Pseudomonadati</taxon>
        <taxon>Bacteroidota</taxon>
        <taxon>Sphingobacteriia</taxon>
        <taxon>Sphingobacteriales</taxon>
        <taxon>Sphingobacteriaceae</taxon>
        <taxon>Mucilaginibacter</taxon>
    </lineage>
</organism>
<comment type="caution">
    <text evidence="6">The sequence shown here is derived from an EMBL/GenBank/DDBJ whole genome shotgun (WGS) entry which is preliminary data.</text>
</comment>
<dbReference type="GO" id="GO:0045493">
    <property type="term" value="P:xylan catabolic process"/>
    <property type="evidence" value="ECO:0007669"/>
    <property type="project" value="InterPro"/>
</dbReference>
<proteinExistence type="inferred from homology"/>
<dbReference type="EMBL" id="RBKU01000001">
    <property type="protein sequence ID" value="RKR84534.1"/>
    <property type="molecule type" value="Genomic_DNA"/>
</dbReference>
<dbReference type="InterPro" id="IPR001764">
    <property type="entry name" value="Glyco_hydro_3_N"/>
</dbReference>
<keyword evidence="2 4" id="KW-0732">Signal</keyword>
<evidence type="ECO:0000256" key="4">
    <source>
        <dbReference type="SAM" id="SignalP"/>
    </source>
</evidence>
<dbReference type="Pfam" id="PF00933">
    <property type="entry name" value="Glyco_hydro_3"/>
    <property type="match status" value="1"/>
</dbReference>
<feature type="chain" id="PRO_5019722001" evidence="4">
    <location>
        <begin position="32"/>
        <end position="729"/>
    </location>
</feature>
<dbReference type="Proteomes" id="UP000268007">
    <property type="component" value="Unassembled WGS sequence"/>
</dbReference>
<evidence type="ECO:0000259" key="5">
    <source>
        <dbReference type="SMART" id="SM01217"/>
    </source>
</evidence>
<accession>A0A495J834</accession>
<dbReference type="Pfam" id="PF01915">
    <property type="entry name" value="Glyco_hydro_3_C"/>
    <property type="match status" value="1"/>
</dbReference>
<dbReference type="PANTHER" id="PTHR42721:SF3">
    <property type="entry name" value="BETA-D-XYLOSIDASE 5-RELATED"/>
    <property type="match status" value="1"/>
</dbReference>
<evidence type="ECO:0000313" key="7">
    <source>
        <dbReference type="Proteomes" id="UP000268007"/>
    </source>
</evidence>
<dbReference type="InterPro" id="IPR036962">
    <property type="entry name" value="Glyco_hydro_3_N_sf"/>
</dbReference>
<dbReference type="SMART" id="SM01217">
    <property type="entry name" value="Fn3_like"/>
    <property type="match status" value="1"/>
</dbReference>